<feature type="transmembrane region" description="Helical" evidence="1">
    <location>
        <begin position="109"/>
        <end position="131"/>
    </location>
</feature>
<accession>A0A644WUL4</accession>
<evidence type="ECO:0000313" key="2">
    <source>
        <dbReference type="EMBL" id="MPM07377.1"/>
    </source>
</evidence>
<feature type="transmembrane region" description="Helical" evidence="1">
    <location>
        <begin position="175"/>
        <end position="201"/>
    </location>
</feature>
<gene>
    <name evidence="2" type="ORF">SDC9_53683</name>
</gene>
<sequence length="210" mass="23269">MFIGIFLAPAAAIGFIPVFLMILAAVGIISTVEFSANYVQVFQSIMNIAGILICPIASLKLYVASRRRKLPATLLTTLCFLLLQCVFLFMVNYGGMIDGLTSNTWFDSLFGFTIGWAPLLLYAIILGLGVRSGRCSGPDSDELFRSVGLAFVFTITISEWAGALIGEGYTNLMDLIFWGIAFFVFILIVNFIMYAIVRGFYRLFSNARRR</sequence>
<keyword evidence="1" id="KW-1133">Transmembrane helix</keyword>
<evidence type="ECO:0000256" key="1">
    <source>
        <dbReference type="SAM" id="Phobius"/>
    </source>
</evidence>
<name>A0A644WUL4_9ZZZZ</name>
<dbReference type="AlphaFoldDB" id="A0A644WUL4"/>
<keyword evidence="1" id="KW-0472">Membrane</keyword>
<protein>
    <submittedName>
        <fullName evidence="2">Uncharacterized protein</fullName>
    </submittedName>
</protein>
<feature type="transmembrane region" description="Helical" evidence="1">
    <location>
        <begin position="41"/>
        <end position="63"/>
    </location>
</feature>
<reference evidence="2" key="1">
    <citation type="submission" date="2019-08" db="EMBL/GenBank/DDBJ databases">
        <authorList>
            <person name="Kucharzyk K."/>
            <person name="Murdoch R.W."/>
            <person name="Higgins S."/>
            <person name="Loffler F."/>
        </authorList>
    </citation>
    <scope>NUCLEOTIDE SEQUENCE</scope>
</reference>
<dbReference type="EMBL" id="VSSQ01001328">
    <property type="protein sequence ID" value="MPM07377.1"/>
    <property type="molecule type" value="Genomic_DNA"/>
</dbReference>
<feature type="transmembrane region" description="Helical" evidence="1">
    <location>
        <begin position="143"/>
        <end position="163"/>
    </location>
</feature>
<organism evidence="2">
    <name type="scientific">bioreactor metagenome</name>
    <dbReference type="NCBI Taxonomy" id="1076179"/>
    <lineage>
        <taxon>unclassified sequences</taxon>
        <taxon>metagenomes</taxon>
        <taxon>ecological metagenomes</taxon>
    </lineage>
</organism>
<feature type="transmembrane region" description="Helical" evidence="1">
    <location>
        <begin position="7"/>
        <end position="29"/>
    </location>
</feature>
<feature type="transmembrane region" description="Helical" evidence="1">
    <location>
        <begin position="70"/>
        <end position="89"/>
    </location>
</feature>
<proteinExistence type="predicted"/>
<comment type="caution">
    <text evidence="2">The sequence shown here is derived from an EMBL/GenBank/DDBJ whole genome shotgun (WGS) entry which is preliminary data.</text>
</comment>
<keyword evidence="1" id="KW-0812">Transmembrane</keyword>